<evidence type="ECO:0000259" key="4">
    <source>
        <dbReference type="Pfam" id="PF25869"/>
    </source>
</evidence>
<dbReference type="Pfam" id="PF19335">
    <property type="entry name" value="HMBD"/>
    <property type="match status" value="1"/>
</dbReference>
<dbReference type="InterPro" id="IPR042230">
    <property type="entry name" value="CusF_sf"/>
</dbReference>
<evidence type="ECO:0000259" key="7">
    <source>
        <dbReference type="Pfam" id="PF25975"/>
    </source>
</evidence>
<evidence type="ECO:0000259" key="3">
    <source>
        <dbReference type="Pfam" id="PF19335"/>
    </source>
</evidence>
<dbReference type="SUPFAM" id="SSF111369">
    <property type="entry name" value="HlyD-like secretion proteins"/>
    <property type="match status" value="1"/>
</dbReference>
<dbReference type="InterPro" id="IPR006143">
    <property type="entry name" value="RND_pump_MFP"/>
</dbReference>
<evidence type="ECO:0000313" key="8">
    <source>
        <dbReference type="EMBL" id="AKO54266.1"/>
    </source>
</evidence>
<dbReference type="Proteomes" id="UP000036406">
    <property type="component" value="Chromosome"/>
</dbReference>
<dbReference type="Pfam" id="PF11604">
    <property type="entry name" value="CusF_Ec"/>
    <property type="match status" value="1"/>
</dbReference>
<reference evidence="8 9" key="1">
    <citation type="submission" date="2015-05" db="EMBL/GenBank/DDBJ databases">
        <title>Complete genome of Marinobacter psychrophilus strain 20041T isolated from sea-ice of the Canadian Basin.</title>
        <authorList>
            <person name="Song L."/>
            <person name="Ren L."/>
            <person name="Yu Y."/>
            <person name="Wang X."/>
        </authorList>
    </citation>
    <scope>NUCLEOTIDE SEQUENCE [LARGE SCALE GENOMIC DNA]</scope>
    <source>
        <strain evidence="8 9">20041</strain>
    </source>
</reference>
<dbReference type="GO" id="GO:0030288">
    <property type="term" value="C:outer membrane-bounded periplasmic space"/>
    <property type="evidence" value="ECO:0007669"/>
    <property type="project" value="TreeGrafter"/>
</dbReference>
<dbReference type="Pfam" id="PF25975">
    <property type="entry name" value="CzcB_C"/>
    <property type="match status" value="1"/>
</dbReference>
<dbReference type="GO" id="GO:0022857">
    <property type="term" value="F:transmembrane transporter activity"/>
    <property type="evidence" value="ECO:0007669"/>
    <property type="project" value="InterPro"/>
</dbReference>
<protein>
    <submittedName>
        <fullName evidence="8">Uncharacterized protein</fullName>
    </submittedName>
</protein>
<feature type="domain" description="CusB-like barrel-sandwich hybrid" evidence="5">
    <location>
        <begin position="114"/>
        <end position="230"/>
    </location>
</feature>
<dbReference type="FunFam" id="2.40.30.170:FF:000010">
    <property type="entry name" value="Efflux RND transporter periplasmic adaptor subunit"/>
    <property type="match status" value="1"/>
</dbReference>
<dbReference type="Gene3D" id="2.40.420.20">
    <property type="match status" value="1"/>
</dbReference>
<dbReference type="GO" id="GO:0015679">
    <property type="term" value="P:plasma membrane copper ion transport"/>
    <property type="evidence" value="ECO:0007669"/>
    <property type="project" value="TreeGrafter"/>
</dbReference>
<dbReference type="InterPro" id="IPR045800">
    <property type="entry name" value="HMBD"/>
</dbReference>
<dbReference type="AlphaFoldDB" id="A0A0H4I5A2"/>
<dbReference type="InterPro" id="IPR058791">
    <property type="entry name" value="3HB_CusB"/>
</dbReference>
<dbReference type="GO" id="GO:0016020">
    <property type="term" value="C:membrane"/>
    <property type="evidence" value="ECO:0007669"/>
    <property type="project" value="InterPro"/>
</dbReference>
<dbReference type="Pfam" id="PF25919">
    <property type="entry name" value="BSH_CusB"/>
    <property type="match status" value="1"/>
</dbReference>
<proteinExistence type="inferred from homology"/>
<keyword evidence="2" id="KW-0813">Transport</keyword>
<evidence type="ECO:0000256" key="2">
    <source>
        <dbReference type="ARBA" id="ARBA00022448"/>
    </source>
</evidence>
<dbReference type="KEGG" id="mpq:ABA45_08345"/>
<dbReference type="Gene3D" id="2.40.30.170">
    <property type="match status" value="1"/>
</dbReference>
<gene>
    <name evidence="8" type="ORF">ABA45_08345</name>
</gene>
<organism evidence="8 9">
    <name type="scientific">Marinobacter psychrophilus</name>
    <dbReference type="NCBI Taxonomy" id="330734"/>
    <lineage>
        <taxon>Bacteria</taxon>
        <taxon>Pseudomonadati</taxon>
        <taxon>Pseudomonadota</taxon>
        <taxon>Gammaproteobacteria</taxon>
        <taxon>Pseudomonadales</taxon>
        <taxon>Marinobacteraceae</taxon>
        <taxon>Marinobacter</taxon>
    </lineage>
</organism>
<feature type="domain" description="CusB-like beta-barrel" evidence="6">
    <location>
        <begin position="235"/>
        <end position="309"/>
    </location>
</feature>
<keyword evidence="9" id="KW-1185">Reference proteome</keyword>
<evidence type="ECO:0000259" key="5">
    <source>
        <dbReference type="Pfam" id="PF25919"/>
    </source>
</evidence>
<dbReference type="InterPro" id="IPR058792">
    <property type="entry name" value="Beta-barrel_RND_2"/>
</dbReference>
<dbReference type="Pfam" id="PF25954">
    <property type="entry name" value="Beta-barrel_RND_2"/>
    <property type="match status" value="1"/>
</dbReference>
<dbReference type="PATRIC" id="fig|330734.3.peg.1753"/>
<evidence type="ECO:0000313" key="9">
    <source>
        <dbReference type="Proteomes" id="UP000036406"/>
    </source>
</evidence>
<dbReference type="GO" id="GO:0046914">
    <property type="term" value="F:transition metal ion binding"/>
    <property type="evidence" value="ECO:0007669"/>
    <property type="project" value="TreeGrafter"/>
</dbReference>
<dbReference type="PANTHER" id="PTHR30097">
    <property type="entry name" value="CATION EFFLUX SYSTEM PROTEIN CUSB"/>
    <property type="match status" value="1"/>
</dbReference>
<feature type="domain" description="Heavy metal binding" evidence="3">
    <location>
        <begin position="33"/>
        <end position="59"/>
    </location>
</feature>
<dbReference type="STRING" id="330734.ABA45_08345"/>
<comment type="similarity">
    <text evidence="1">Belongs to the membrane fusion protein (MFP) (TC 8.A.1) family.</text>
</comment>
<sequence>MLAALSIWQPDLFRHVTDMQATSATNDADKPLYWVAPMDPNYRRDAAGKSPMGMDLVPVFAKGKNGDEDSPGTIEISPEVVNSLGVRTGKVVLDHLQPEIRTVGYLQYNQDSIVHIHPRVEGWVENSFVNTVGAPVEQGQRLYTLYSPALVNAQEELLFGLKRDDQRLIQAAEQRLLALQISDAVIRQLKRDRQVSQTVTFYAPASGVVEELNIREGLYVKPGMTLMSIANLDEIWIEAEVFERQASLVKVGLPVEVDLDFLPGDVRQGKVDYIYPSLNVQTRTLRVRVRLDNSDSALKPNMFAELRILASDQNERLLIPKEALIRGGQQNRVVLALGEGRFKSLAVKTGQSDNQRVEILDGLIEGEKIVTSAQFLLDSESSKSSDFTRIDATDGQQLEKPSVSQDVQKATAEIPGKVWVEAIVNSVDINAMKLNAQHGPIPEWSWPLMQMDFKLTEWMNAGDIPTGQSLQLEITRTESGKYEVTDFYLPAAEQE</sequence>
<dbReference type="InterPro" id="IPR021647">
    <property type="entry name" value="CusF_Ec"/>
</dbReference>
<dbReference type="InterPro" id="IPR058790">
    <property type="entry name" value="BSH_CusB"/>
</dbReference>
<name>A0A0H4I5A2_9GAMM</name>
<dbReference type="NCBIfam" id="TIGR01730">
    <property type="entry name" value="RND_mfp"/>
    <property type="match status" value="1"/>
</dbReference>
<dbReference type="InterPro" id="IPR058649">
    <property type="entry name" value="CzcB_C"/>
</dbReference>
<dbReference type="Pfam" id="PF25869">
    <property type="entry name" value="3HB_CusB"/>
    <property type="match status" value="1"/>
</dbReference>
<dbReference type="GO" id="GO:0060003">
    <property type="term" value="P:copper ion export"/>
    <property type="evidence" value="ECO:0007669"/>
    <property type="project" value="TreeGrafter"/>
</dbReference>
<feature type="domain" description="CusB-like three alpha-helical bundle" evidence="4">
    <location>
        <begin position="150"/>
        <end position="196"/>
    </location>
</feature>
<dbReference type="EMBL" id="CP011494">
    <property type="protein sequence ID" value="AKO54266.1"/>
    <property type="molecule type" value="Genomic_DNA"/>
</dbReference>
<feature type="domain" description="CzcB-like C-terminal circularly permuted SH3-like" evidence="7">
    <location>
        <begin position="319"/>
        <end position="377"/>
    </location>
</feature>
<evidence type="ECO:0000256" key="1">
    <source>
        <dbReference type="ARBA" id="ARBA00009477"/>
    </source>
</evidence>
<evidence type="ECO:0000259" key="6">
    <source>
        <dbReference type="Pfam" id="PF25954"/>
    </source>
</evidence>
<dbReference type="Gene3D" id="6.10.140.730">
    <property type="match status" value="1"/>
</dbReference>
<dbReference type="InterPro" id="IPR051909">
    <property type="entry name" value="MFP_Cation_Efflux"/>
</dbReference>
<accession>A0A0H4I5A2</accession>
<dbReference type="PANTHER" id="PTHR30097:SF15">
    <property type="entry name" value="CATION EFFLUX SYSTEM PROTEIN CUSB"/>
    <property type="match status" value="1"/>
</dbReference>
<dbReference type="Gene3D" id="2.40.50.320">
    <property type="entry name" value="Copper binding periplasmic protein CusF"/>
    <property type="match status" value="1"/>
</dbReference>